<sequence length="86" mass="9935">MIAFGAGICLETSRHSCFHSWASCNRTELRFELALVCGIKRWPHICLFPTDYAISSQQGRFMNWDFSRVREPSIIYSCPNFYGSGY</sequence>
<keyword evidence="3" id="KW-1185">Reference proteome</keyword>
<proteinExistence type="predicted"/>
<organism evidence="1 3">
    <name type="scientific">Populus alba x Populus x berolinensis</name>
    <dbReference type="NCBI Taxonomy" id="444605"/>
    <lineage>
        <taxon>Eukaryota</taxon>
        <taxon>Viridiplantae</taxon>
        <taxon>Streptophyta</taxon>
        <taxon>Embryophyta</taxon>
        <taxon>Tracheophyta</taxon>
        <taxon>Spermatophyta</taxon>
        <taxon>Magnoliopsida</taxon>
        <taxon>eudicotyledons</taxon>
        <taxon>Gunneridae</taxon>
        <taxon>Pentapetalae</taxon>
        <taxon>rosids</taxon>
        <taxon>fabids</taxon>
        <taxon>Malpighiales</taxon>
        <taxon>Salicaceae</taxon>
        <taxon>Saliceae</taxon>
        <taxon>Populus</taxon>
    </lineage>
</organism>
<protein>
    <submittedName>
        <fullName evidence="1">Uncharacterized protein</fullName>
    </submittedName>
</protein>
<evidence type="ECO:0000313" key="1">
    <source>
        <dbReference type="EMBL" id="KAJ7005759.1"/>
    </source>
</evidence>
<dbReference type="Proteomes" id="UP001164929">
    <property type="component" value="Chromosome 2"/>
</dbReference>
<name>A0AAD6RBC9_9ROSI</name>
<dbReference type="EMBL" id="JAQIZT010000002">
    <property type="protein sequence ID" value="KAJ7005761.1"/>
    <property type="molecule type" value="Genomic_DNA"/>
</dbReference>
<gene>
    <name evidence="1" type="ORF">NC653_005169</name>
    <name evidence="2" type="ORF">NC653_005171</name>
</gene>
<dbReference type="EMBL" id="JAQIZT010000002">
    <property type="protein sequence ID" value="KAJ7005759.1"/>
    <property type="molecule type" value="Genomic_DNA"/>
</dbReference>
<dbReference type="AlphaFoldDB" id="A0AAD6RBC9"/>
<reference evidence="1" key="1">
    <citation type="journal article" date="2023" name="Mol. Ecol. Resour.">
        <title>Chromosome-level genome assembly of a triploid poplar Populus alba 'Berolinensis'.</title>
        <authorList>
            <person name="Chen S."/>
            <person name="Yu Y."/>
            <person name="Wang X."/>
            <person name="Wang S."/>
            <person name="Zhang T."/>
            <person name="Zhou Y."/>
            <person name="He R."/>
            <person name="Meng N."/>
            <person name="Wang Y."/>
            <person name="Liu W."/>
            <person name="Liu Z."/>
            <person name="Liu J."/>
            <person name="Guo Q."/>
            <person name="Huang H."/>
            <person name="Sederoff R.R."/>
            <person name="Wang G."/>
            <person name="Qu G."/>
            <person name="Chen S."/>
        </authorList>
    </citation>
    <scope>NUCLEOTIDE SEQUENCE</scope>
    <source>
        <strain evidence="1">SC-2020</strain>
    </source>
</reference>
<accession>A0AAD6RBC9</accession>
<comment type="caution">
    <text evidence="1">The sequence shown here is derived from an EMBL/GenBank/DDBJ whole genome shotgun (WGS) entry which is preliminary data.</text>
</comment>
<evidence type="ECO:0000313" key="2">
    <source>
        <dbReference type="EMBL" id="KAJ7005761.1"/>
    </source>
</evidence>
<evidence type="ECO:0000313" key="3">
    <source>
        <dbReference type="Proteomes" id="UP001164929"/>
    </source>
</evidence>